<reference evidence="6" key="1">
    <citation type="journal article" date="2021" name="Proc. Natl. Acad. Sci. U.S.A.">
        <title>Global biogeography of chemosynthetic symbionts reveals both localized and globally distributed symbiont groups. .</title>
        <authorList>
            <person name="Osvatic J.T."/>
            <person name="Wilkins L.G.E."/>
            <person name="Leibrecht L."/>
            <person name="Leray M."/>
            <person name="Zauner S."/>
            <person name="Polzin J."/>
            <person name="Camacho Y."/>
            <person name="Gros O."/>
            <person name="van Gils J.A."/>
            <person name="Eisen J.A."/>
            <person name="Petersen J.M."/>
            <person name="Yuen B."/>
        </authorList>
    </citation>
    <scope>NUCLEOTIDE SEQUENCE</scope>
    <source>
        <strain evidence="6">MAGL173</strain>
    </source>
</reference>
<evidence type="ECO:0000259" key="5">
    <source>
        <dbReference type="PROSITE" id="PS50109"/>
    </source>
</evidence>
<dbReference type="SMART" id="SM01080">
    <property type="entry name" value="CHASE2"/>
    <property type="match status" value="1"/>
</dbReference>
<keyword evidence="4" id="KW-0472">Membrane</keyword>
<dbReference type="Gene3D" id="1.10.287.130">
    <property type="match status" value="1"/>
</dbReference>
<evidence type="ECO:0000256" key="1">
    <source>
        <dbReference type="ARBA" id="ARBA00000085"/>
    </source>
</evidence>
<dbReference type="SUPFAM" id="SSF55785">
    <property type="entry name" value="PYP-like sensor domain (PAS domain)"/>
    <property type="match status" value="1"/>
</dbReference>
<evidence type="ECO:0000256" key="2">
    <source>
        <dbReference type="ARBA" id="ARBA00012438"/>
    </source>
</evidence>
<dbReference type="InterPro" id="IPR005467">
    <property type="entry name" value="His_kinase_dom"/>
</dbReference>
<dbReference type="EMBL" id="JAEPDI010000005">
    <property type="protein sequence ID" value="MCG7939302.1"/>
    <property type="molecule type" value="Genomic_DNA"/>
</dbReference>
<dbReference type="PRINTS" id="PR00344">
    <property type="entry name" value="BCTRLSENSOR"/>
</dbReference>
<dbReference type="Pfam" id="PF02518">
    <property type="entry name" value="HATPase_c"/>
    <property type="match status" value="1"/>
</dbReference>
<dbReference type="PANTHER" id="PTHR43547:SF2">
    <property type="entry name" value="HYBRID SIGNAL TRANSDUCTION HISTIDINE KINASE C"/>
    <property type="match status" value="1"/>
</dbReference>
<comment type="catalytic activity">
    <reaction evidence="1">
        <text>ATP + protein L-histidine = ADP + protein N-phospho-L-histidine.</text>
        <dbReference type="EC" id="2.7.13.3"/>
    </reaction>
</comment>
<dbReference type="AlphaFoldDB" id="A0A9E4MZA6"/>
<feature type="transmembrane region" description="Helical" evidence="4">
    <location>
        <begin position="21"/>
        <end position="40"/>
    </location>
</feature>
<name>A0A9E4MZA6_9GAMM</name>
<accession>A0A9E4MZA6</accession>
<dbReference type="Pfam" id="PF05226">
    <property type="entry name" value="CHASE2"/>
    <property type="match status" value="1"/>
</dbReference>
<organism evidence="6 7">
    <name type="scientific">Candidatus Thiodiazotropha lotti</name>
    <dbReference type="NCBI Taxonomy" id="2792787"/>
    <lineage>
        <taxon>Bacteria</taxon>
        <taxon>Pseudomonadati</taxon>
        <taxon>Pseudomonadota</taxon>
        <taxon>Gammaproteobacteria</taxon>
        <taxon>Chromatiales</taxon>
        <taxon>Sedimenticolaceae</taxon>
        <taxon>Candidatus Thiodiazotropha</taxon>
    </lineage>
</organism>
<feature type="transmembrane region" description="Helical" evidence="4">
    <location>
        <begin position="304"/>
        <end position="328"/>
    </location>
</feature>
<dbReference type="CDD" id="cd00082">
    <property type="entry name" value="HisKA"/>
    <property type="match status" value="1"/>
</dbReference>
<evidence type="ECO:0000256" key="4">
    <source>
        <dbReference type="SAM" id="Phobius"/>
    </source>
</evidence>
<dbReference type="InterPro" id="IPR036890">
    <property type="entry name" value="HATPase_C_sf"/>
</dbReference>
<gene>
    <name evidence="6" type="ORF">JAZ04_10675</name>
</gene>
<dbReference type="InterPro" id="IPR036097">
    <property type="entry name" value="HisK_dim/P_sf"/>
</dbReference>
<keyword evidence="4" id="KW-1133">Transmembrane helix</keyword>
<dbReference type="SUPFAM" id="SSF55874">
    <property type="entry name" value="ATPase domain of HSP90 chaperone/DNA topoisomerase II/histidine kinase"/>
    <property type="match status" value="1"/>
</dbReference>
<dbReference type="InterPro" id="IPR004358">
    <property type="entry name" value="Sig_transdc_His_kin-like_C"/>
</dbReference>
<dbReference type="SUPFAM" id="SSF47384">
    <property type="entry name" value="Homodimeric domain of signal transducing histidine kinase"/>
    <property type="match status" value="1"/>
</dbReference>
<dbReference type="PROSITE" id="PS50109">
    <property type="entry name" value="HIS_KIN"/>
    <property type="match status" value="1"/>
</dbReference>
<dbReference type="PANTHER" id="PTHR43547">
    <property type="entry name" value="TWO-COMPONENT HISTIDINE KINASE"/>
    <property type="match status" value="1"/>
</dbReference>
<keyword evidence="4" id="KW-0812">Transmembrane</keyword>
<dbReference type="InterPro" id="IPR007890">
    <property type="entry name" value="CHASE2"/>
</dbReference>
<dbReference type="InterPro" id="IPR003594">
    <property type="entry name" value="HATPase_dom"/>
</dbReference>
<sequence>MQITANRSLEQRAHRGLPEPFRSALILALFTTLFAASGWLHRWDLLLYDLQMGVKTVAPSDDIVIVAIDEKSLRALGRWPWSRRVHAELVDRLTQSGAKAIVFDILMAEEDRTDPQADVQLIQSVAASERVFMPVITEQNRQGGMLVESMPLPALSNVVAGLGHVHIDLDADGIARGVYLYEGLGQAYWPQLMLSLLNWLNPEQYPLDNKPLPNQQHNVHLIRRHTHRLIPFTGPAGHYNRYSYSQVLEGDYMADMFRDRIVLVGVTATGIGDALPTPLSGYGVPMPGVEINANILDSLRRNEAVAPVSFLTHLLGSTLVVMLPFLFYPFFPTRAAPLVSVALVMGFVLVNWILLRGMEIWFPPSAVLLGLTLSYPLWSWRRLDQAVRYLNEQLERIHREQSLLPVHLPAGDMSMSMQFLSRLMPLQGWVVYDARSGERLMGGGETLGEPLEALGKEEWQRSGAELWTLIERPEGHWQLGLSWPRNAVPEGRALGLVSDFAYQFTEKPQTDEGGVLERVELRLRQMRVATARIQRFRNLIRNAVGQMDDGLMVINSHGQVVMSNPRSAFYLGHETDQELLGEDAYKLLKVLEVQGGESWEDIFKKVMLADEPIRFEAIRRPDTELFVQLKSLQGVEADTHGMIVNLSYIGTLKRSERTRAKMLNFLSHDIRSPITSLLSLTQSQQKRQGSAEVLAEEIEPLARRSLKLADDFLRLARAEAVEVASFIDTDFVSVTCNALDEIYIKAKEHQITFESEFDDDEIWLLGDPSLLERALFNLMENAVKFSPSESQVSVKVYRDQGSVICDIVDQGAGIPEDQLQEIFLPFIQSSLNVLSDIRGVGLGLSFVKVVADKHHGKVAARNNQQGGATFSLSIPCESESPLQDND</sequence>
<feature type="domain" description="Histidine kinase" evidence="5">
    <location>
        <begin position="665"/>
        <end position="878"/>
    </location>
</feature>
<dbReference type="InterPro" id="IPR003661">
    <property type="entry name" value="HisK_dim/P_dom"/>
</dbReference>
<evidence type="ECO:0000313" key="7">
    <source>
        <dbReference type="Proteomes" id="UP000886687"/>
    </source>
</evidence>
<dbReference type="EC" id="2.7.13.3" evidence="2"/>
<feature type="transmembrane region" description="Helical" evidence="4">
    <location>
        <begin position="335"/>
        <end position="354"/>
    </location>
</feature>
<dbReference type="Gene3D" id="3.30.565.10">
    <property type="entry name" value="Histidine kinase-like ATPase, C-terminal domain"/>
    <property type="match status" value="1"/>
</dbReference>
<dbReference type="GO" id="GO:0000155">
    <property type="term" value="F:phosphorelay sensor kinase activity"/>
    <property type="evidence" value="ECO:0007669"/>
    <property type="project" value="InterPro"/>
</dbReference>
<dbReference type="InterPro" id="IPR035965">
    <property type="entry name" value="PAS-like_dom_sf"/>
</dbReference>
<dbReference type="Proteomes" id="UP000886687">
    <property type="component" value="Unassembled WGS sequence"/>
</dbReference>
<evidence type="ECO:0000313" key="6">
    <source>
        <dbReference type="EMBL" id="MCG7939302.1"/>
    </source>
</evidence>
<keyword evidence="3" id="KW-0597">Phosphoprotein</keyword>
<protein>
    <recommendedName>
        <fullName evidence="2">histidine kinase</fullName>
        <ecNumber evidence="2">2.7.13.3</ecNumber>
    </recommendedName>
</protein>
<proteinExistence type="predicted"/>
<evidence type="ECO:0000256" key="3">
    <source>
        <dbReference type="ARBA" id="ARBA00022553"/>
    </source>
</evidence>
<comment type="caution">
    <text evidence="6">The sequence shown here is derived from an EMBL/GenBank/DDBJ whole genome shotgun (WGS) entry which is preliminary data.</text>
</comment>
<dbReference type="SMART" id="SM00387">
    <property type="entry name" value="HATPase_c"/>
    <property type="match status" value="1"/>
</dbReference>